<sequence>MGNCFGFFSTSGQLLDNEEEDDSIAEDRNTQQSQVPVYHLHPGLSVPASRLTEEEQMQIVKRIDMIQFLPFTNYVPTNKDKLKECIICMCDLKLHDEVRYLPCLHTYHRACIDDWLMRSFVCPSCLRPVEVDFIAATASATDPDTNDRGSPPARVNSHPETRTTTGTEAVPTSPSSSSLSDPKQQPVVHQPAEQSDALPRSPHTLLSQSGLVGLGPDSVPDH</sequence>
<evidence type="ECO:0000256" key="1">
    <source>
        <dbReference type="ARBA" id="ARBA00022723"/>
    </source>
</evidence>
<dbReference type="Gene3D" id="3.30.40.10">
    <property type="entry name" value="Zinc/RING finger domain, C3HC4 (zinc finger)"/>
    <property type="match status" value="1"/>
</dbReference>
<organism evidence="7 8">
    <name type="scientific">Fasciola hepatica</name>
    <name type="common">Liver fluke</name>
    <dbReference type="NCBI Taxonomy" id="6192"/>
    <lineage>
        <taxon>Eukaryota</taxon>
        <taxon>Metazoa</taxon>
        <taxon>Spiralia</taxon>
        <taxon>Lophotrochozoa</taxon>
        <taxon>Platyhelminthes</taxon>
        <taxon>Trematoda</taxon>
        <taxon>Digenea</taxon>
        <taxon>Plagiorchiida</taxon>
        <taxon>Echinostomata</taxon>
        <taxon>Echinostomatoidea</taxon>
        <taxon>Fasciolidae</taxon>
        <taxon>Fasciola</taxon>
    </lineage>
</organism>
<dbReference type="SUPFAM" id="SSF57850">
    <property type="entry name" value="RING/U-box"/>
    <property type="match status" value="1"/>
</dbReference>
<accession>A0A4E0S3H2</accession>
<dbReference type="InterPro" id="IPR052804">
    <property type="entry name" value="UEC_component"/>
</dbReference>
<dbReference type="GO" id="GO:0000151">
    <property type="term" value="C:ubiquitin ligase complex"/>
    <property type="evidence" value="ECO:0007669"/>
    <property type="project" value="TreeGrafter"/>
</dbReference>
<dbReference type="PANTHER" id="PTHR46359:SF2">
    <property type="entry name" value="GEO07743P1"/>
    <property type="match status" value="1"/>
</dbReference>
<dbReference type="Pfam" id="PF13639">
    <property type="entry name" value="zf-RING_2"/>
    <property type="match status" value="1"/>
</dbReference>
<dbReference type="PANTHER" id="PTHR46359">
    <property type="entry name" value="GEO07743P1"/>
    <property type="match status" value="1"/>
</dbReference>
<dbReference type="InterPro" id="IPR013083">
    <property type="entry name" value="Znf_RING/FYVE/PHD"/>
</dbReference>
<evidence type="ECO:0000313" key="8">
    <source>
        <dbReference type="Proteomes" id="UP000230066"/>
    </source>
</evidence>
<dbReference type="EMBL" id="JXXN02000047">
    <property type="protein sequence ID" value="THD28892.1"/>
    <property type="molecule type" value="Genomic_DNA"/>
</dbReference>
<evidence type="ECO:0000256" key="4">
    <source>
        <dbReference type="PROSITE-ProRule" id="PRU00175"/>
    </source>
</evidence>
<dbReference type="GO" id="GO:0061630">
    <property type="term" value="F:ubiquitin protein ligase activity"/>
    <property type="evidence" value="ECO:0007669"/>
    <property type="project" value="TreeGrafter"/>
</dbReference>
<feature type="domain" description="RING-type" evidence="6">
    <location>
        <begin position="85"/>
        <end position="125"/>
    </location>
</feature>
<gene>
    <name evidence="7" type="ORF">D915_000203</name>
</gene>
<evidence type="ECO:0000256" key="3">
    <source>
        <dbReference type="ARBA" id="ARBA00022833"/>
    </source>
</evidence>
<evidence type="ECO:0000256" key="2">
    <source>
        <dbReference type="ARBA" id="ARBA00022771"/>
    </source>
</evidence>
<dbReference type="InterPro" id="IPR042981">
    <property type="entry name" value="RNF11_RING-H2"/>
</dbReference>
<feature type="compositionally biased region" description="Polar residues" evidence="5">
    <location>
        <begin position="162"/>
        <end position="172"/>
    </location>
</feature>
<protein>
    <submittedName>
        <fullName evidence="7">RING finger protein 11</fullName>
    </submittedName>
</protein>
<dbReference type="GO" id="GO:0006511">
    <property type="term" value="P:ubiquitin-dependent protein catabolic process"/>
    <property type="evidence" value="ECO:0007669"/>
    <property type="project" value="TreeGrafter"/>
</dbReference>
<name>A0A4E0S3H2_FASHE</name>
<evidence type="ECO:0000313" key="7">
    <source>
        <dbReference type="EMBL" id="THD28892.1"/>
    </source>
</evidence>
<proteinExistence type="predicted"/>
<dbReference type="SMART" id="SM00184">
    <property type="entry name" value="RING"/>
    <property type="match status" value="1"/>
</dbReference>
<dbReference type="GO" id="GO:0008270">
    <property type="term" value="F:zinc ion binding"/>
    <property type="evidence" value="ECO:0007669"/>
    <property type="project" value="UniProtKB-KW"/>
</dbReference>
<comment type="caution">
    <text evidence="7">The sequence shown here is derived from an EMBL/GenBank/DDBJ whole genome shotgun (WGS) entry which is preliminary data.</text>
</comment>
<keyword evidence="8" id="KW-1185">Reference proteome</keyword>
<dbReference type="PROSITE" id="PS50089">
    <property type="entry name" value="ZF_RING_2"/>
    <property type="match status" value="1"/>
</dbReference>
<keyword evidence="3" id="KW-0862">Zinc</keyword>
<dbReference type="Proteomes" id="UP000230066">
    <property type="component" value="Unassembled WGS sequence"/>
</dbReference>
<dbReference type="CDD" id="cd16468">
    <property type="entry name" value="RING-H2_RNF11"/>
    <property type="match status" value="1"/>
</dbReference>
<evidence type="ECO:0000256" key="5">
    <source>
        <dbReference type="SAM" id="MobiDB-lite"/>
    </source>
</evidence>
<keyword evidence="1" id="KW-0479">Metal-binding</keyword>
<reference evidence="7" key="1">
    <citation type="submission" date="2019-03" db="EMBL/GenBank/DDBJ databases">
        <title>Improved annotation for the trematode Fasciola hepatica.</title>
        <authorList>
            <person name="Choi Y.-J."/>
            <person name="Martin J."/>
            <person name="Mitreva M."/>
        </authorList>
    </citation>
    <scope>NUCLEOTIDE SEQUENCE [LARGE SCALE GENOMIC DNA]</scope>
</reference>
<keyword evidence="2 4" id="KW-0863">Zinc-finger</keyword>
<dbReference type="AlphaFoldDB" id="A0A4E0S3H2"/>
<feature type="region of interest" description="Disordered" evidence="5">
    <location>
        <begin position="140"/>
        <end position="222"/>
    </location>
</feature>
<evidence type="ECO:0000259" key="6">
    <source>
        <dbReference type="PROSITE" id="PS50089"/>
    </source>
</evidence>
<dbReference type="InterPro" id="IPR001841">
    <property type="entry name" value="Znf_RING"/>
</dbReference>